<dbReference type="Proteomes" id="UP000308600">
    <property type="component" value="Unassembled WGS sequence"/>
</dbReference>
<keyword evidence="2" id="KW-1185">Reference proteome</keyword>
<dbReference type="EMBL" id="ML208270">
    <property type="protein sequence ID" value="TFK74114.1"/>
    <property type="molecule type" value="Genomic_DNA"/>
</dbReference>
<sequence>MSFGGSSTFGSSLFASTQNQQQNQPATAGSTLFGGTTFGQPQQQQQQPATTGGGLFGQPAQQQQQQPATGGLFGGGTTTTQPGTGGLFGNTTTQPSTGGLFGNTTTTTQPAGALFGNTTTTTTQPSTGGLFGNNPAQPGATTGGSLFGQPAQQQQQQPAGTTGGSLFGGSTLFGGGTSSTGTGGFGFGQPQAQQQQQQPQQGLFGNTTGTANPLQPQATMPAFGNSMAGSTLFGTRTQSQQPQQQMQPGGFGSSTIAAPPGPPAFVKSTKFNDLPEDMKREFEAIESHIQGRAQISKELHQLKLGEEATKGQDLIKGMYKDLVNISTTIHNDLLHTKDLKRKVDKSVEDIIVGMGIIDACKNPQTGGHYLKGHAGFPLEYFTRVMEQMKERLAWYKSTIEQIERKLSTSTAPTPSPQAIVSTLQVQHTTFLSLAAKTAAIDAELQNVKAIYTQLWRLETGSVRDPFNEFDRVDGEGGPNGSGPNGDFGMANLNVGSGSFNGLNGSIGGRGLGASSTGSLGSSMFGGSFGK</sequence>
<gene>
    <name evidence="1" type="ORF">BDN72DRAFT_813322</name>
</gene>
<proteinExistence type="predicted"/>
<protein>
    <submittedName>
        <fullName evidence="1">Uncharacterized protein</fullName>
    </submittedName>
</protein>
<evidence type="ECO:0000313" key="2">
    <source>
        <dbReference type="Proteomes" id="UP000308600"/>
    </source>
</evidence>
<organism evidence="1 2">
    <name type="scientific">Pluteus cervinus</name>
    <dbReference type="NCBI Taxonomy" id="181527"/>
    <lineage>
        <taxon>Eukaryota</taxon>
        <taxon>Fungi</taxon>
        <taxon>Dikarya</taxon>
        <taxon>Basidiomycota</taxon>
        <taxon>Agaricomycotina</taxon>
        <taxon>Agaricomycetes</taxon>
        <taxon>Agaricomycetidae</taxon>
        <taxon>Agaricales</taxon>
        <taxon>Pluteineae</taxon>
        <taxon>Pluteaceae</taxon>
        <taxon>Pluteus</taxon>
    </lineage>
</organism>
<name>A0ACD3B8Z7_9AGAR</name>
<evidence type="ECO:0000313" key="1">
    <source>
        <dbReference type="EMBL" id="TFK74114.1"/>
    </source>
</evidence>
<reference evidence="1 2" key="1">
    <citation type="journal article" date="2019" name="Nat. Ecol. Evol.">
        <title>Megaphylogeny resolves global patterns of mushroom evolution.</title>
        <authorList>
            <person name="Varga T."/>
            <person name="Krizsan K."/>
            <person name="Foldi C."/>
            <person name="Dima B."/>
            <person name="Sanchez-Garcia M."/>
            <person name="Sanchez-Ramirez S."/>
            <person name="Szollosi G.J."/>
            <person name="Szarkandi J.G."/>
            <person name="Papp V."/>
            <person name="Albert L."/>
            <person name="Andreopoulos W."/>
            <person name="Angelini C."/>
            <person name="Antonin V."/>
            <person name="Barry K.W."/>
            <person name="Bougher N.L."/>
            <person name="Buchanan P."/>
            <person name="Buyck B."/>
            <person name="Bense V."/>
            <person name="Catcheside P."/>
            <person name="Chovatia M."/>
            <person name="Cooper J."/>
            <person name="Damon W."/>
            <person name="Desjardin D."/>
            <person name="Finy P."/>
            <person name="Geml J."/>
            <person name="Haridas S."/>
            <person name="Hughes K."/>
            <person name="Justo A."/>
            <person name="Karasinski D."/>
            <person name="Kautmanova I."/>
            <person name="Kiss B."/>
            <person name="Kocsube S."/>
            <person name="Kotiranta H."/>
            <person name="LaButti K.M."/>
            <person name="Lechner B.E."/>
            <person name="Liimatainen K."/>
            <person name="Lipzen A."/>
            <person name="Lukacs Z."/>
            <person name="Mihaltcheva S."/>
            <person name="Morgado L.N."/>
            <person name="Niskanen T."/>
            <person name="Noordeloos M.E."/>
            <person name="Ohm R.A."/>
            <person name="Ortiz-Santana B."/>
            <person name="Ovrebo C."/>
            <person name="Racz N."/>
            <person name="Riley R."/>
            <person name="Savchenko A."/>
            <person name="Shiryaev A."/>
            <person name="Soop K."/>
            <person name="Spirin V."/>
            <person name="Szebenyi C."/>
            <person name="Tomsovsky M."/>
            <person name="Tulloss R.E."/>
            <person name="Uehling J."/>
            <person name="Grigoriev I.V."/>
            <person name="Vagvolgyi C."/>
            <person name="Papp T."/>
            <person name="Martin F.M."/>
            <person name="Miettinen O."/>
            <person name="Hibbett D.S."/>
            <person name="Nagy L.G."/>
        </authorList>
    </citation>
    <scope>NUCLEOTIDE SEQUENCE [LARGE SCALE GENOMIC DNA]</scope>
    <source>
        <strain evidence="1 2">NL-1719</strain>
    </source>
</reference>
<accession>A0ACD3B8Z7</accession>